<dbReference type="InterPro" id="IPR018362">
    <property type="entry name" value="CCAAT-binding_factor_CS"/>
</dbReference>
<keyword evidence="6 7" id="KW-0539">Nucleus</keyword>
<dbReference type="Pfam" id="PF02045">
    <property type="entry name" value="CBFB_NFYA"/>
    <property type="match status" value="1"/>
</dbReference>
<dbReference type="PRINTS" id="PR00616">
    <property type="entry name" value="CCAATSUBUNTB"/>
</dbReference>
<dbReference type="GO" id="GO:0003677">
    <property type="term" value="F:DNA binding"/>
    <property type="evidence" value="ECO:0007669"/>
    <property type="project" value="UniProtKB-KW"/>
</dbReference>
<comment type="function">
    <text evidence="7">Component of the sequence-specific heterotrimeric transcription factor (NF-Y) which specifically recognizes a 5'-CCAAT-3' box motif found in the promoters of its target genes.</text>
</comment>
<evidence type="ECO:0000256" key="8">
    <source>
        <dbReference type="SAM" id="MobiDB-lite"/>
    </source>
</evidence>
<dbReference type="GO" id="GO:0003700">
    <property type="term" value="F:DNA-binding transcription factor activity"/>
    <property type="evidence" value="ECO:0007669"/>
    <property type="project" value="UniProtKB-UniRule"/>
</dbReference>
<keyword evidence="3 7" id="KW-0238">DNA-binding</keyword>
<reference evidence="9" key="1">
    <citation type="journal article" date="2020" name="Fungal Divers.">
        <title>Resolving the Mortierellaceae phylogeny through synthesis of multi-gene phylogenetics and phylogenomics.</title>
        <authorList>
            <person name="Vandepol N."/>
            <person name="Liber J."/>
            <person name="Desiro A."/>
            <person name="Na H."/>
            <person name="Kennedy M."/>
            <person name="Barry K."/>
            <person name="Grigoriev I.V."/>
            <person name="Miller A.N."/>
            <person name="O'Donnell K."/>
            <person name="Stajich J.E."/>
            <person name="Bonito G."/>
        </authorList>
    </citation>
    <scope>NUCLEOTIDE SEQUENCE</scope>
    <source>
        <strain evidence="9">REB-010B</strain>
    </source>
</reference>
<feature type="compositionally biased region" description="Polar residues" evidence="8">
    <location>
        <begin position="309"/>
        <end position="320"/>
    </location>
</feature>
<evidence type="ECO:0000256" key="6">
    <source>
        <dbReference type="ARBA" id="ARBA00023242"/>
    </source>
</evidence>
<organism evidence="9 10">
    <name type="scientific">Dissophora globulifera</name>
    <dbReference type="NCBI Taxonomy" id="979702"/>
    <lineage>
        <taxon>Eukaryota</taxon>
        <taxon>Fungi</taxon>
        <taxon>Fungi incertae sedis</taxon>
        <taxon>Mucoromycota</taxon>
        <taxon>Mortierellomycotina</taxon>
        <taxon>Mortierellomycetes</taxon>
        <taxon>Mortierellales</taxon>
        <taxon>Mortierellaceae</taxon>
        <taxon>Dissophora</taxon>
    </lineage>
</organism>
<sequence>MDDHHQQHQYPPGIVYGHLQDPGMMPPQSPAGSSPTSSHSRVTNDQDQQPPGSFQLDMGQVPHIVGAEGLIGQAAAADEEPLYVNAKQYHRILKRRAARAKLEELNRMAKIRKPYLHESRHKHAMRRPRGPGGRFLTSQEIAEMDRLQAAFEAQGGVGPLGGDMHLANHQYTVEQQQAFIQQQIQLQRQQQQSQPPPQPTQQPPQQQQQQQPVSQTQSQGRQGNQGQHQQEGQIQMPMQHPLPTSLDQQQHASFQMHPGSGMPQRSFQQDHQRYHPDQYPANSHYAVGHQGLYDPSNIIKAEPHESHHQQQQLNPNASHLQHQHHGPGSSTGHPVGGDVRENGHSLSPGNQDRGDRVGV</sequence>
<feature type="compositionally biased region" description="Polar residues" evidence="8">
    <location>
        <begin position="41"/>
        <end position="52"/>
    </location>
</feature>
<dbReference type="EMBL" id="JAAAIP010000556">
    <property type="protein sequence ID" value="KAG0315187.1"/>
    <property type="molecule type" value="Genomic_DNA"/>
</dbReference>
<evidence type="ECO:0000313" key="9">
    <source>
        <dbReference type="EMBL" id="KAG0315187.1"/>
    </source>
</evidence>
<comment type="similarity">
    <text evidence="7">Belongs to the NFYA/HAP2 subunit family.</text>
</comment>
<dbReference type="GO" id="GO:0016602">
    <property type="term" value="C:CCAAT-binding factor complex"/>
    <property type="evidence" value="ECO:0007669"/>
    <property type="project" value="InterPro"/>
</dbReference>
<evidence type="ECO:0000313" key="10">
    <source>
        <dbReference type="Proteomes" id="UP000738325"/>
    </source>
</evidence>
<evidence type="ECO:0000256" key="7">
    <source>
        <dbReference type="RuleBase" id="RU367155"/>
    </source>
</evidence>
<evidence type="ECO:0000256" key="1">
    <source>
        <dbReference type="ARBA" id="ARBA00004123"/>
    </source>
</evidence>
<evidence type="ECO:0000256" key="3">
    <source>
        <dbReference type="ARBA" id="ARBA00023125"/>
    </source>
</evidence>
<comment type="subunit">
    <text evidence="7">Heterotrimer.</text>
</comment>
<evidence type="ECO:0000256" key="5">
    <source>
        <dbReference type="ARBA" id="ARBA00023163"/>
    </source>
</evidence>
<dbReference type="InterPro" id="IPR001289">
    <property type="entry name" value="NFYA"/>
</dbReference>
<dbReference type="Proteomes" id="UP000738325">
    <property type="component" value="Unassembled WGS sequence"/>
</dbReference>
<feature type="region of interest" description="Disordered" evidence="8">
    <location>
        <begin position="1"/>
        <end position="58"/>
    </location>
</feature>
<gene>
    <name evidence="9" type="primary">HAP2_2</name>
    <name evidence="9" type="ORF">BGZ99_007614</name>
</gene>
<dbReference type="PANTHER" id="PTHR12632">
    <property type="entry name" value="TRANSCRIPTION FACTOR NF-Y ALPHA-RELATED"/>
    <property type="match status" value="1"/>
</dbReference>
<evidence type="ECO:0000256" key="2">
    <source>
        <dbReference type="ARBA" id="ARBA00023015"/>
    </source>
</evidence>
<feature type="region of interest" description="Disordered" evidence="8">
    <location>
        <begin position="303"/>
        <end position="359"/>
    </location>
</feature>
<dbReference type="PROSITE" id="PS51152">
    <property type="entry name" value="NFYA_HAP2_2"/>
    <property type="match status" value="1"/>
</dbReference>
<keyword evidence="2 7" id="KW-0805">Transcription regulation</keyword>
<name>A0A9P6RCZ4_9FUNG</name>
<keyword evidence="5 7" id="KW-0804">Transcription</keyword>
<proteinExistence type="inferred from homology"/>
<protein>
    <recommendedName>
        <fullName evidence="7">Transcriptional activator HAP2</fullName>
    </recommendedName>
</protein>
<comment type="subcellular location">
    <subcellularLocation>
        <location evidence="1 7">Nucleus</location>
    </subcellularLocation>
</comment>
<feature type="region of interest" description="Disordered" evidence="8">
    <location>
        <begin position="184"/>
        <end position="290"/>
    </location>
</feature>
<feature type="compositionally biased region" description="Low complexity" evidence="8">
    <location>
        <begin position="30"/>
        <end position="40"/>
    </location>
</feature>
<dbReference type="OrthoDB" id="1097733at2759"/>
<feature type="compositionally biased region" description="Low complexity" evidence="8">
    <location>
        <begin position="203"/>
        <end position="235"/>
    </location>
</feature>
<feature type="compositionally biased region" description="Low complexity" evidence="8">
    <location>
        <begin position="184"/>
        <end position="193"/>
    </location>
</feature>
<dbReference type="Gene3D" id="6.10.250.2430">
    <property type="match status" value="1"/>
</dbReference>
<dbReference type="AlphaFoldDB" id="A0A9P6RCZ4"/>
<comment type="caution">
    <text evidence="9">The sequence shown here is derived from an EMBL/GenBank/DDBJ whole genome shotgun (WGS) entry which is preliminary data.</text>
</comment>
<evidence type="ECO:0000256" key="4">
    <source>
        <dbReference type="ARBA" id="ARBA00023159"/>
    </source>
</evidence>
<dbReference type="SMART" id="SM00521">
    <property type="entry name" value="CBF"/>
    <property type="match status" value="1"/>
</dbReference>
<keyword evidence="4" id="KW-0010">Activator</keyword>
<dbReference type="PROSITE" id="PS00686">
    <property type="entry name" value="NFYA_HAP2_1"/>
    <property type="match status" value="1"/>
</dbReference>
<accession>A0A9P6RCZ4</accession>
<keyword evidence="10" id="KW-1185">Reference proteome</keyword>